<comment type="caution">
    <text evidence="2">The sequence shown here is derived from an EMBL/GenBank/DDBJ whole genome shotgun (WGS) entry which is preliminary data.</text>
</comment>
<dbReference type="InterPro" id="IPR001943">
    <property type="entry name" value="UVR_dom"/>
</dbReference>
<evidence type="ECO:0000313" key="3">
    <source>
        <dbReference type="Proteomes" id="UP000186112"/>
    </source>
</evidence>
<dbReference type="PANTHER" id="PTHR38430:SF1">
    <property type="entry name" value="PROTEIN-ARGININE KINASE ACTIVATOR PROTEIN"/>
    <property type="match status" value="1"/>
</dbReference>
<dbReference type="PANTHER" id="PTHR38430">
    <property type="entry name" value="PROTEIN-ARGININE KINASE ACTIVATOR PROTEIN"/>
    <property type="match status" value="1"/>
</dbReference>
<dbReference type="SUPFAM" id="SSF46600">
    <property type="entry name" value="C-terminal UvrC-binding domain of UvrB"/>
    <property type="match status" value="1"/>
</dbReference>
<dbReference type="RefSeq" id="WP_075727610.1">
    <property type="nucleotide sequence ID" value="NZ_LTDM01000043.1"/>
</dbReference>
<protein>
    <submittedName>
        <fullName evidence="2">UvrB/uvrC motif protein</fullName>
    </submittedName>
</protein>
<dbReference type="InterPro" id="IPR025542">
    <property type="entry name" value="YacH"/>
</dbReference>
<keyword evidence="3" id="KW-1185">Reference proteome</keyword>
<dbReference type="PROSITE" id="PS50151">
    <property type="entry name" value="UVR"/>
    <property type="match status" value="1"/>
</dbReference>
<evidence type="ECO:0000313" key="2">
    <source>
        <dbReference type="EMBL" id="OLS02176.1"/>
    </source>
</evidence>
<dbReference type="InterPro" id="IPR036876">
    <property type="entry name" value="UVR_dom_sf"/>
</dbReference>
<dbReference type="GO" id="GO:0046870">
    <property type="term" value="F:cadmium ion binding"/>
    <property type="evidence" value="ECO:0007669"/>
    <property type="project" value="TreeGrafter"/>
</dbReference>
<evidence type="ECO:0000259" key="1">
    <source>
        <dbReference type="PROSITE" id="PS50151"/>
    </source>
</evidence>
<dbReference type="Pfam" id="PF02151">
    <property type="entry name" value="UVR"/>
    <property type="match status" value="1"/>
</dbReference>
<organism evidence="2 3">
    <name type="scientific">Tissierella creatinophila DSM 6911</name>
    <dbReference type="NCBI Taxonomy" id="1123403"/>
    <lineage>
        <taxon>Bacteria</taxon>
        <taxon>Bacillati</taxon>
        <taxon>Bacillota</taxon>
        <taxon>Tissierellia</taxon>
        <taxon>Tissierellales</taxon>
        <taxon>Tissierellaceae</taxon>
        <taxon>Tissierella</taxon>
    </lineage>
</organism>
<dbReference type="GO" id="GO:0050897">
    <property type="term" value="F:cobalt ion binding"/>
    <property type="evidence" value="ECO:0007669"/>
    <property type="project" value="TreeGrafter"/>
</dbReference>
<dbReference type="EMBL" id="LTDM01000043">
    <property type="protein sequence ID" value="OLS02176.1"/>
    <property type="molecule type" value="Genomic_DNA"/>
</dbReference>
<dbReference type="Proteomes" id="UP000186112">
    <property type="component" value="Unassembled WGS sequence"/>
</dbReference>
<dbReference type="GO" id="GO:0008270">
    <property type="term" value="F:zinc ion binding"/>
    <property type="evidence" value="ECO:0007669"/>
    <property type="project" value="TreeGrafter"/>
</dbReference>
<dbReference type="GO" id="GO:1990169">
    <property type="term" value="P:stress response to copper ion"/>
    <property type="evidence" value="ECO:0007669"/>
    <property type="project" value="TreeGrafter"/>
</dbReference>
<name>A0A1U7M4G5_TISCR</name>
<reference evidence="2 3" key="1">
    <citation type="submission" date="2016-02" db="EMBL/GenBank/DDBJ databases">
        <title>Genome sequence of Tissierella creatinophila DSM 6911.</title>
        <authorList>
            <person name="Poehlein A."/>
            <person name="Daniel R."/>
        </authorList>
    </citation>
    <scope>NUCLEOTIDE SEQUENCE [LARGE SCALE GENOMIC DNA]</scope>
    <source>
        <strain evidence="2 3">DSM 6911</strain>
    </source>
</reference>
<gene>
    <name evidence="2" type="ORF">TICRE_19950</name>
</gene>
<dbReference type="GO" id="GO:0005507">
    <property type="term" value="F:copper ion binding"/>
    <property type="evidence" value="ECO:0007669"/>
    <property type="project" value="TreeGrafter"/>
</dbReference>
<dbReference type="GO" id="GO:1990170">
    <property type="term" value="P:stress response to cadmium ion"/>
    <property type="evidence" value="ECO:0007669"/>
    <property type="project" value="TreeGrafter"/>
</dbReference>
<accession>A0A1U7M4G5</accession>
<dbReference type="PIRSF" id="PIRSF015034">
    <property type="entry name" value="YacH"/>
    <property type="match status" value="1"/>
</dbReference>
<feature type="domain" description="UVR" evidence="1">
    <location>
        <begin position="129"/>
        <end position="164"/>
    </location>
</feature>
<sequence length="170" mass="19814">MRCESCGKNEAKFHYTKIFNGNIEEKHLCESCAVNDYDFDFDFENHFSMNKLFTGLIDSSVENNKEEINLKCEKCGQTYSEFKSKGKFGCDECYITFKDKLDPLIKGLHGHNHHKGKIPKHSSNHIFLKREKDILKKDLEDAIKEERFEKAAILRDKLKGISSKLEEIKE</sequence>
<dbReference type="AlphaFoldDB" id="A0A1U7M4G5"/>
<proteinExistence type="predicted"/>
<dbReference type="OrthoDB" id="9788704at2"/>